<evidence type="ECO:0000256" key="1">
    <source>
        <dbReference type="SAM" id="MobiDB-lite"/>
    </source>
</evidence>
<protein>
    <submittedName>
        <fullName evidence="3">Acetyltransferase</fullName>
    </submittedName>
</protein>
<evidence type="ECO:0000313" key="3">
    <source>
        <dbReference type="EMBL" id="OKH48055.1"/>
    </source>
</evidence>
<dbReference type="EMBL" id="MRCG01000007">
    <property type="protein sequence ID" value="OKH48055.1"/>
    <property type="molecule type" value="Genomic_DNA"/>
</dbReference>
<dbReference type="GO" id="GO:0016740">
    <property type="term" value="F:transferase activity"/>
    <property type="evidence" value="ECO:0007669"/>
    <property type="project" value="UniProtKB-KW"/>
</dbReference>
<proteinExistence type="predicted"/>
<dbReference type="Gene3D" id="3.30.190.10">
    <property type="entry name" value="Ribulose bisphosphate carboxylase, small subunit"/>
    <property type="match status" value="4"/>
</dbReference>
<dbReference type="GO" id="GO:0031470">
    <property type="term" value="C:carboxysome"/>
    <property type="evidence" value="ECO:0007669"/>
    <property type="project" value="UniProtKB-ARBA"/>
</dbReference>
<feature type="domain" description="Ribulose bisphosphate carboxylase small subunit" evidence="2">
    <location>
        <begin position="209"/>
        <end position="302"/>
    </location>
</feature>
<dbReference type="InterPro" id="IPR036385">
    <property type="entry name" value="RuBisCO_ssu_sf"/>
</dbReference>
<evidence type="ECO:0000313" key="4">
    <source>
        <dbReference type="Proteomes" id="UP000185557"/>
    </source>
</evidence>
<feature type="compositionally biased region" description="Low complexity" evidence="1">
    <location>
        <begin position="539"/>
        <end position="560"/>
    </location>
</feature>
<organism evidence="3 4">
    <name type="scientific">Phormidium tenue NIES-30</name>
    <dbReference type="NCBI Taxonomy" id="549789"/>
    <lineage>
        <taxon>Bacteria</taxon>
        <taxon>Bacillati</taxon>
        <taxon>Cyanobacteriota</taxon>
        <taxon>Cyanophyceae</taxon>
        <taxon>Oscillatoriophycideae</taxon>
        <taxon>Oscillatoriales</taxon>
        <taxon>Oscillatoriaceae</taxon>
        <taxon>Phormidium</taxon>
    </lineage>
</organism>
<dbReference type="Proteomes" id="UP000185557">
    <property type="component" value="Unassembled WGS sequence"/>
</dbReference>
<reference evidence="3 4" key="1">
    <citation type="submission" date="2016-11" db="EMBL/GenBank/DDBJ databases">
        <title>Draft Genome Sequences of Nine Cyanobacterial Strains from Diverse Habitats.</title>
        <authorList>
            <person name="Zhu T."/>
            <person name="Hou S."/>
            <person name="Lu X."/>
            <person name="Hess W.R."/>
        </authorList>
    </citation>
    <scope>NUCLEOTIDE SEQUENCE [LARGE SCALE GENOMIC DNA]</scope>
    <source>
        <strain evidence="3 4">NIES-30</strain>
    </source>
</reference>
<dbReference type="InterPro" id="IPR011004">
    <property type="entry name" value="Trimer_LpxA-like_sf"/>
</dbReference>
<feature type="region of interest" description="Disordered" evidence="1">
    <location>
        <begin position="535"/>
        <end position="568"/>
    </location>
</feature>
<feature type="region of interest" description="Disordered" evidence="1">
    <location>
        <begin position="423"/>
        <end position="458"/>
    </location>
</feature>
<dbReference type="SMART" id="SM00961">
    <property type="entry name" value="RuBisCO_small"/>
    <property type="match status" value="4"/>
</dbReference>
<accession>A0A1U7J5Q7</accession>
<dbReference type="SUPFAM" id="SSF55239">
    <property type="entry name" value="RuBisCO, small subunit"/>
    <property type="match status" value="4"/>
</dbReference>
<feature type="domain" description="Ribulose bisphosphate carboxylase small subunit" evidence="2">
    <location>
        <begin position="560"/>
        <end position="653"/>
    </location>
</feature>
<comment type="caution">
    <text evidence="3">The sequence shown here is derived from an EMBL/GenBank/DDBJ whole genome shotgun (WGS) entry which is preliminary data.</text>
</comment>
<gene>
    <name evidence="3" type="ORF">NIES30_11160</name>
</gene>
<feature type="compositionally biased region" description="Low complexity" evidence="1">
    <location>
        <begin position="427"/>
        <end position="458"/>
    </location>
</feature>
<dbReference type="AlphaFoldDB" id="A0A1U7J5Q7"/>
<keyword evidence="4" id="KW-1185">Reference proteome</keyword>
<dbReference type="PANTHER" id="PTHR43360:SF1">
    <property type="entry name" value="CARBOXYSOME ASSEMBLY PROTEIN CCMM"/>
    <property type="match status" value="1"/>
</dbReference>
<dbReference type="STRING" id="549789.NIES30_11160"/>
<dbReference type="InterPro" id="IPR052265">
    <property type="entry name" value="Gamma-CA"/>
</dbReference>
<dbReference type="GO" id="GO:0043886">
    <property type="term" value="F:structural constituent of carboxysome shell"/>
    <property type="evidence" value="ECO:0007669"/>
    <property type="project" value="UniProtKB-ARBA"/>
</dbReference>
<feature type="region of interest" description="Disordered" evidence="1">
    <location>
        <begin position="303"/>
        <end position="340"/>
    </location>
</feature>
<dbReference type="CDD" id="cd00307">
    <property type="entry name" value="RuBisCO_small_like"/>
    <property type="match status" value="3"/>
</dbReference>
<dbReference type="InterPro" id="IPR000894">
    <property type="entry name" value="RuBisCO_ssu_dom"/>
</dbReference>
<dbReference type="SUPFAM" id="SSF51161">
    <property type="entry name" value="Trimeric LpxA-like enzymes"/>
    <property type="match status" value="1"/>
</dbReference>
<dbReference type="RefSeq" id="WP_073608508.1">
    <property type="nucleotide sequence ID" value="NZ_MRCG01000007.1"/>
</dbReference>
<sequence>MAIRTPAASPTQAWGLQQSSGSSARVHGLAQVQGQVLVEPGAVLAAGSVVRAEPGAAVRLGAASTLQEGATVYGRAQGQVLGDDRSPWAVWVGDRAILTHKVLVQSPVYIGADCFIGFRSTLFNARLGAGCVVMMHALVQDVDVPPGKLIPSGSVITQQHQADALRDVGPIDIALIRELAGTPGHAPPLGGSASTASLDTTAHSNERDGLGTMNSQLLPPDVVQQVRQYLAQGFTIGTEHADSRRYRSGVWQTCSPVQSQREPEVLAAIEACLSQHSGEYVRMFGIDPRAKQRVAPITIQRADGKAVANSGSATSHASYSSPSSNGGQRPAPATATGPLSPEVVQQVRQYLSQGYRIGTEHADSRRYSSNVWQTCSPIQSSREGEVFGALERCLAEHSGEYVRLFGIDPKAKCRVAPITIQRPDGKSVATSSRSGGSPSSSYTSAPSPSGGSSQVGGDVAQQVRQWLSQGYHVGAEHADARRYSSNVWQSCRTITSNREGDVLGAINACIDEHPNEYVRVFGIDPKAKRRAAAVTVQRPGSKSAPVAPSPSYSPSSAPTSNGAAPMGGLPQEVVQQVQQLFNQGYRLSLEHADVRRYRSGAWQNAGILEGSRASDILNALESQLRNHSGHYVRLVGIDPKVKKRVHEATIQRP</sequence>
<feature type="compositionally biased region" description="Low complexity" evidence="1">
    <location>
        <begin position="310"/>
        <end position="324"/>
    </location>
</feature>
<dbReference type="PANTHER" id="PTHR43360">
    <property type="entry name" value="CARBON DIOXIDE CONCENTRATING MECHANISM PROTEIN CCMM"/>
    <property type="match status" value="1"/>
</dbReference>
<keyword evidence="3" id="KW-0808">Transferase</keyword>
<evidence type="ECO:0000259" key="2">
    <source>
        <dbReference type="SMART" id="SM00961"/>
    </source>
</evidence>
<feature type="domain" description="Ribulose bisphosphate carboxylase small subunit" evidence="2">
    <location>
        <begin position="330"/>
        <end position="423"/>
    </location>
</feature>
<dbReference type="Gene3D" id="2.160.10.10">
    <property type="entry name" value="Hexapeptide repeat proteins"/>
    <property type="match status" value="1"/>
</dbReference>
<name>A0A1U7J5Q7_9CYAN</name>
<feature type="domain" description="Ribulose bisphosphate carboxylase small subunit" evidence="2">
    <location>
        <begin position="448"/>
        <end position="539"/>
    </location>
</feature>
<dbReference type="Pfam" id="PF00101">
    <property type="entry name" value="RuBisCO_small"/>
    <property type="match status" value="4"/>
</dbReference>